<accession>A0A804LTS2</accession>
<dbReference type="EnsemblPlants" id="Zm00001eb035940_T001">
    <property type="protein sequence ID" value="Zm00001eb035940_P001"/>
    <property type="gene ID" value="Zm00001eb035940"/>
</dbReference>
<organism evidence="5 6">
    <name type="scientific">Zea mays</name>
    <name type="common">Maize</name>
    <dbReference type="NCBI Taxonomy" id="4577"/>
    <lineage>
        <taxon>Eukaryota</taxon>
        <taxon>Viridiplantae</taxon>
        <taxon>Streptophyta</taxon>
        <taxon>Embryophyta</taxon>
        <taxon>Tracheophyta</taxon>
        <taxon>Spermatophyta</taxon>
        <taxon>Magnoliopsida</taxon>
        <taxon>Liliopsida</taxon>
        <taxon>Poales</taxon>
        <taxon>Poaceae</taxon>
        <taxon>PACMAD clade</taxon>
        <taxon>Panicoideae</taxon>
        <taxon>Andropogonodae</taxon>
        <taxon>Andropogoneae</taxon>
        <taxon>Tripsacinae</taxon>
        <taxon>Zea</taxon>
    </lineage>
</organism>
<dbReference type="Gramene" id="Zm00001eb035940_T001">
    <property type="protein sequence ID" value="Zm00001eb035940_P001"/>
    <property type="gene ID" value="Zm00001eb035940"/>
</dbReference>
<dbReference type="InterPro" id="IPR011333">
    <property type="entry name" value="SKP1/BTB/POZ_sf"/>
</dbReference>
<evidence type="ECO:0000259" key="4">
    <source>
        <dbReference type="Pfam" id="PF24570"/>
    </source>
</evidence>
<comment type="pathway">
    <text evidence="1">Protein modification; protein ubiquitination.</text>
</comment>
<dbReference type="PANTHER" id="PTHR26379">
    <property type="entry name" value="BTB/POZ AND MATH DOMAIN-CONTAINING PROTEIN 1"/>
    <property type="match status" value="1"/>
</dbReference>
<reference evidence="6" key="1">
    <citation type="submission" date="2015-12" db="EMBL/GenBank/DDBJ databases">
        <title>Update maize B73 reference genome by single molecule sequencing technologies.</title>
        <authorList>
            <consortium name="Maize Genome Sequencing Project"/>
            <person name="Ware D."/>
        </authorList>
    </citation>
    <scope>NUCLEOTIDE SEQUENCE [LARGE SCALE GENOMIC DNA]</scope>
    <source>
        <strain evidence="6">cv. B73</strain>
    </source>
</reference>
<name>A0A804LTS2_MAIZE</name>
<dbReference type="SUPFAM" id="SSF54695">
    <property type="entry name" value="POZ domain"/>
    <property type="match status" value="1"/>
</dbReference>
<dbReference type="Pfam" id="PF00651">
    <property type="entry name" value="BTB"/>
    <property type="match status" value="1"/>
</dbReference>
<sequence>MGMGDATIPLHGIRAATFKAMLRFMYTDAACPEEEETDLGDSQSASRALQDLLAAADIFQLDRLKILCATELWNNVSVDTVASTLICAEMYNCPQLKRKCIG</sequence>
<dbReference type="Gene3D" id="6.10.250.3030">
    <property type="match status" value="1"/>
</dbReference>
<dbReference type="Pfam" id="PF24570">
    <property type="entry name" value="BACK_BPM_SPOP"/>
    <property type="match status" value="1"/>
</dbReference>
<dbReference type="Gene3D" id="3.30.710.10">
    <property type="entry name" value="Potassium Channel Kv1.1, Chain A"/>
    <property type="match status" value="1"/>
</dbReference>
<keyword evidence="6" id="KW-1185">Reference proteome</keyword>
<comment type="similarity">
    <text evidence="2">Belongs to the Tdpoz family.</text>
</comment>
<evidence type="ECO:0000256" key="1">
    <source>
        <dbReference type="ARBA" id="ARBA00004906"/>
    </source>
</evidence>
<protein>
    <recommendedName>
        <fullName evidence="7">BTB domain-containing protein</fullName>
    </recommendedName>
</protein>
<evidence type="ECO:0000313" key="5">
    <source>
        <dbReference type="EnsemblPlants" id="Zm00001eb035940_P001"/>
    </source>
</evidence>
<evidence type="ECO:0000313" key="6">
    <source>
        <dbReference type="Proteomes" id="UP000007305"/>
    </source>
</evidence>
<evidence type="ECO:0008006" key="7">
    <source>
        <dbReference type="Google" id="ProtNLM"/>
    </source>
</evidence>
<evidence type="ECO:0000256" key="2">
    <source>
        <dbReference type="ARBA" id="ARBA00010846"/>
    </source>
</evidence>
<dbReference type="AlphaFoldDB" id="A0A804LTS2"/>
<feature type="domain" description="BTB" evidence="3">
    <location>
        <begin position="7"/>
        <end position="72"/>
    </location>
</feature>
<feature type="domain" description="BPM/SPOP BACK" evidence="4">
    <location>
        <begin position="80"/>
        <end position="101"/>
    </location>
</feature>
<dbReference type="GO" id="GO:0016567">
    <property type="term" value="P:protein ubiquitination"/>
    <property type="evidence" value="ECO:0007669"/>
    <property type="project" value="InterPro"/>
</dbReference>
<evidence type="ECO:0000259" key="3">
    <source>
        <dbReference type="Pfam" id="PF00651"/>
    </source>
</evidence>
<dbReference type="InParanoid" id="A0A804LTS2"/>
<dbReference type="InterPro" id="IPR045005">
    <property type="entry name" value="BPM1-6"/>
</dbReference>
<proteinExistence type="inferred from homology"/>
<reference evidence="5" key="3">
    <citation type="submission" date="2021-05" db="UniProtKB">
        <authorList>
            <consortium name="EnsemblPlants"/>
        </authorList>
    </citation>
    <scope>IDENTIFICATION</scope>
    <source>
        <strain evidence="5">cv. B73</strain>
    </source>
</reference>
<dbReference type="InterPro" id="IPR056423">
    <property type="entry name" value="BACK_BPM_SPOP"/>
</dbReference>
<reference evidence="5" key="2">
    <citation type="submission" date="2019-07" db="EMBL/GenBank/DDBJ databases">
        <authorList>
            <person name="Seetharam A."/>
            <person name="Woodhouse M."/>
            <person name="Cannon E."/>
        </authorList>
    </citation>
    <scope>NUCLEOTIDE SEQUENCE [LARGE SCALE GENOMIC DNA]</scope>
    <source>
        <strain evidence="5">cv. B73</strain>
    </source>
</reference>
<dbReference type="InterPro" id="IPR000210">
    <property type="entry name" value="BTB/POZ_dom"/>
</dbReference>
<dbReference type="Proteomes" id="UP000007305">
    <property type="component" value="Chromosome 1"/>
</dbReference>
<dbReference type="PANTHER" id="PTHR26379:SF469">
    <property type="entry name" value="MAB1"/>
    <property type="match status" value="1"/>
</dbReference>